<reference evidence="1" key="1">
    <citation type="submission" date="2022-11" db="EMBL/GenBank/DDBJ databases">
        <title>Genome Sequence of Nemania bipapillata.</title>
        <authorList>
            <person name="Buettner E."/>
        </authorList>
    </citation>
    <scope>NUCLEOTIDE SEQUENCE</scope>
    <source>
        <strain evidence="1">CP14</strain>
    </source>
</reference>
<accession>A0ACC2HWA9</accession>
<name>A0ACC2HWA9_9PEZI</name>
<protein>
    <submittedName>
        <fullName evidence="1">Uncharacterized protein</fullName>
    </submittedName>
</protein>
<dbReference type="Proteomes" id="UP001153334">
    <property type="component" value="Unassembled WGS sequence"/>
</dbReference>
<organism evidence="1 2">
    <name type="scientific">Nemania bipapillata</name>
    <dbReference type="NCBI Taxonomy" id="110536"/>
    <lineage>
        <taxon>Eukaryota</taxon>
        <taxon>Fungi</taxon>
        <taxon>Dikarya</taxon>
        <taxon>Ascomycota</taxon>
        <taxon>Pezizomycotina</taxon>
        <taxon>Sordariomycetes</taxon>
        <taxon>Xylariomycetidae</taxon>
        <taxon>Xylariales</taxon>
        <taxon>Xylariaceae</taxon>
        <taxon>Nemania</taxon>
    </lineage>
</organism>
<gene>
    <name evidence="1" type="ORF">ONZ43_g6825</name>
</gene>
<evidence type="ECO:0000313" key="1">
    <source>
        <dbReference type="EMBL" id="KAJ8107150.1"/>
    </source>
</evidence>
<dbReference type="EMBL" id="JAPESX010002610">
    <property type="protein sequence ID" value="KAJ8107150.1"/>
    <property type="molecule type" value="Genomic_DNA"/>
</dbReference>
<sequence>MKAPTSLALAQALFGFNAVFADITTTIVASSNYGTWEGWGTSLAWWAAAFGNRDDLADAVFSLGSVSFNGLTLPGLGLNIVRYNAGATSLNSVNGESIVMSPKIIPSRLIDAYWIDWRDPNPASSNWTWTVDANQRAMMQKAKSRGATLFELFSNSPVWWMVFNHDVSGSNDGSSDNLQTWNHQQFGVYLANIAHPSTNPPRTGGMG</sequence>
<evidence type="ECO:0000313" key="2">
    <source>
        <dbReference type="Proteomes" id="UP001153334"/>
    </source>
</evidence>
<keyword evidence="2" id="KW-1185">Reference proteome</keyword>
<comment type="caution">
    <text evidence="1">The sequence shown here is derived from an EMBL/GenBank/DDBJ whole genome shotgun (WGS) entry which is preliminary data.</text>
</comment>
<proteinExistence type="predicted"/>